<evidence type="ECO:0000259" key="2">
    <source>
        <dbReference type="PROSITE" id="PS50181"/>
    </source>
</evidence>
<dbReference type="Pfam" id="PF00646">
    <property type="entry name" value="F-box"/>
    <property type="match status" value="1"/>
</dbReference>
<protein>
    <recommendedName>
        <fullName evidence="2">F-box domain-containing protein</fullName>
    </recommendedName>
</protein>
<dbReference type="EMBL" id="JARJCM010000022">
    <property type="protein sequence ID" value="KAJ7040361.1"/>
    <property type="molecule type" value="Genomic_DNA"/>
</dbReference>
<dbReference type="InterPro" id="IPR001810">
    <property type="entry name" value="F-box_dom"/>
</dbReference>
<gene>
    <name evidence="3" type="ORF">C8F04DRAFT_1083353</name>
</gene>
<reference evidence="3" key="1">
    <citation type="submission" date="2023-03" db="EMBL/GenBank/DDBJ databases">
        <title>Massive genome expansion in bonnet fungi (Mycena s.s.) driven by repeated elements and novel gene families across ecological guilds.</title>
        <authorList>
            <consortium name="Lawrence Berkeley National Laboratory"/>
            <person name="Harder C.B."/>
            <person name="Miyauchi S."/>
            <person name="Viragh M."/>
            <person name="Kuo A."/>
            <person name="Thoen E."/>
            <person name="Andreopoulos B."/>
            <person name="Lu D."/>
            <person name="Skrede I."/>
            <person name="Drula E."/>
            <person name="Henrissat B."/>
            <person name="Morin E."/>
            <person name="Kohler A."/>
            <person name="Barry K."/>
            <person name="LaButti K."/>
            <person name="Morin E."/>
            <person name="Salamov A."/>
            <person name="Lipzen A."/>
            <person name="Mereny Z."/>
            <person name="Hegedus B."/>
            <person name="Baldrian P."/>
            <person name="Stursova M."/>
            <person name="Weitz H."/>
            <person name="Taylor A."/>
            <person name="Grigoriev I.V."/>
            <person name="Nagy L.G."/>
            <person name="Martin F."/>
            <person name="Kauserud H."/>
        </authorList>
    </citation>
    <scope>NUCLEOTIDE SEQUENCE</scope>
    <source>
        <strain evidence="3">CBHHK200</strain>
    </source>
</reference>
<proteinExistence type="predicted"/>
<evidence type="ECO:0000313" key="3">
    <source>
        <dbReference type="EMBL" id="KAJ7040361.1"/>
    </source>
</evidence>
<accession>A0AAD6T7M3</accession>
<feature type="region of interest" description="Disordered" evidence="1">
    <location>
        <begin position="1"/>
        <end position="24"/>
    </location>
</feature>
<organism evidence="3 4">
    <name type="scientific">Mycena alexandri</name>
    <dbReference type="NCBI Taxonomy" id="1745969"/>
    <lineage>
        <taxon>Eukaryota</taxon>
        <taxon>Fungi</taxon>
        <taxon>Dikarya</taxon>
        <taxon>Basidiomycota</taxon>
        <taxon>Agaricomycotina</taxon>
        <taxon>Agaricomycetes</taxon>
        <taxon>Agaricomycetidae</taxon>
        <taxon>Agaricales</taxon>
        <taxon>Marasmiineae</taxon>
        <taxon>Mycenaceae</taxon>
        <taxon>Mycena</taxon>
    </lineage>
</organism>
<dbReference type="AlphaFoldDB" id="A0AAD6T7M3"/>
<comment type="caution">
    <text evidence="3">The sequence shown here is derived from an EMBL/GenBank/DDBJ whole genome shotgun (WGS) entry which is preliminary data.</text>
</comment>
<dbReference type="PROSITE" id="PS50181">
    <property type="entry name" value="FBOX"/>
    <property type="match status" value="1"/>
</dbReference>
<evidence type="ECO:0000256" key="1">
    <source>
        <dbReference type="SAM" id="MobiDB-lite"/>
    </source>
</evidence>
<dbReference type="InterPro" id="IPR036047">
    <property type="entry name" value="F-box-like_dom_sf"/>
</dbReference>
<keyword evidence="4" id="KW-1185">Reference proteome</keyword>
<sequence>MSSDTDNSVAARKKRKTSDGAVTKTSRVRKPVLSGLTSMPIDILFEIFGYCHPYDVLRLARVTKALRGLLLHKSASSVWRTARENLVPSMPERPSDMSEPAWVHLVFDPLCHFCCAKGLRVVDWRLRVRVCAKCTKIHMETAEPTPYNDSDESFIETMIPRRVGKKGKISYLSRDYQDVANELSVLNYPGVRNSFAVARRELIKTRDMHAELCELWAQGRASDRSKELEEIRKERQAAIINKLIGLGYEKDLKKLEYPSNLKFLSEFTRTQALTERIWKNIEGPVVAYVEGSRQKRLARLRFSERSKPLIRLYQHFKNSRLPYNEIMPGPVDLCNMTKVAAILNSPADVEIDESSFVDIVPMFDGLAAQWKTYTHLRLLHHTQRVEDKNSRITFLLGFDQEDKHSTFKADRKSLQPLEKMIPELMKSLVFVCDNCTPPQWDSIGDDPVYFERDLAEPLYYPEVLDHHCLTRNLSCRDRTECTDSLKHLEHYDRDRGPWSCRILSVEKSLGRIFEAIVTIAGQDPGSMGAQDMDKLDMWFACMHPACLTAKLNNNGFWAYACNWRRALKHHAEEHPEETPDFEAMPSYDVDFCRSRLRPLADLVVPRADWLCAHCRDNPAERPPATIDVVKEHLKAVHDILSPQLNQDYYERFGVPLCPAFGKGPLGESLELFGNIPQLKIGIIPA</sequence>
<dbReference type="SUPFAM" id="SSF81383">
    <property type="entry name" value="F-box domain"/>
    <property type="match status" value="1"/>
</dbReference>
<feature type="domain" description="F-box" evidence="2">
    <location>
        <begin position="33"/>
        <end position="82"/>
    </location>
</feature>
<name>A0AAD6T7M3_9AGAR</name>
<evidence type="ECO:0000313" key="4">
    <source>
        <dbReference type="Proteomes" id="UP001218188"/>
    </source>
</evidence>
<dbReference type="Proteomes" id="UP001218188">
    <property type="component" value="Unassembled WGS sequence"/>
</dbReference>